<sequence>MKKTALILIVTVGAALVAWLLWRPTDEKKIVANLDKLAAYCSSPQKQTPMEIIASAASIARLCNDPTMVTIHSLNINRPLASKEISDHVLMLKRRLPPAGCSFRDSRVDVTGPTSAEVITTLFLEGRQQGSKFTDAYEMDISLEKNQGKWLFSSFRIVEFVQK</sequence>
<dbReference type="RefSeq" id="WP_092224304.1">
    <property type="nucleotide sequence ID" value="NZ_FNJI01000023.1"/>
</dbReference>
<reference evidence="1 2" key="1">
    <citation type="submission" date="2016-10" db="EMBL/GenBank/DDBJ databases">
        <authorList>
            <person name="de Groot N.N."/>
        </authorList>
    </citation>
    <scope>NUCLEOTIDE SEQUENCE [LARGE SCALE GENOMIC DNA]</scope>
    <source>
        <strain evidence="1 2">DSM 12130</strain>
    </source>
</reference>
<dbReference type="OrthoDB" id="5431706at2"/>
<organism evidence="1 2">
    <name type="scientific">Desulforhopalus singaporensis</name>
    <dbReference type="NCBI Taxonomy" id="91360"/>
    <lineage>
        <taxon>Bacteria</taxon>
        <taxon>Pseudomonadati</taxon>
        <taxon>Thermodesulfobacteriota</taxon>
        <taxon>Desulfobulbia</taxon>
        <taxon>Desulfobulbales</taxon>
        <taxon>Desulfocapsaceae</taxon>
        <taxon>Desulforhopalus</taxon>
    </lineage>
</organism>
<dbReference type="Proteomes" id="UP000199073">
    <property type="component" value="Unassembled WGS sequence"/>
</dbReference>
<evidence type="ECO:0000313" key="1">
    <source>
        <dbReference type="EMBL" id="SDP51618.1"/>
    </source>
</evidence>
<evidence type="ECO:0008006" key="3">
    <source>
        <dbReference type="Google" id="ProtNLM"/>
    </source>
</evidence>
<gene>
    <name evidence="1" type="ORF">SAMN05660330_03020</name>
</gene>
<proteinExistence type="predicted"/>
<dbReference type="EMBL" id="FNJI01000023">
    <property type="protein sequence ID" value="SDP51618.1"/>
    <property type="molecule type" value="Genomic_DNA"/>
</dbReference>
<dbReference type="AlphaFoldDB" id="A0A1H0TDB8"/>
<name>A0A1H0TDB8_9BACT</name>
<keyword evidence="2" id="KW-1185">Reference proteome</keyword>
<accession>A0A1H0TDB8</accession>
<evidence type="ECO:0000313" key="2">
    <source>
        <dbReference type="Proteomes" id="UP000199073"/>
    </source>
</evidence>
<dbReference type="STRING" id="91360.SAMN05660330_03020"/>
<protein>
    <recommendedName>
        <fullName evidence="3">SnoaL-like domain-containing protein</fullName>
    </recommendedName>
</protein>